<name>A0A8X6TDR4_NEPPI</name>
<dbReference type="InterPro" id="IPR053741">
    <property type="entry name" value="Ser_Fungal_Prot_Inhib_sf"/>
</dbReference>
<dbReference type="InterPro" id="IPR021066">
    <property type="entry name" value="FPI1"/>
</dbReference>
<keyword evidence="3" id="KW-1185">Reference proteome</keyword>
<dbReference type="Proteomes" id="UP000887013">
    <property type="component" value="Unassembled WGS sequence"/>
</dbReference>
<dbReference type="OrthoDB" id="6430450at2759"/>
<keyword evidence="1" id="KW-0732">Signal</keyword>
<evidence type="ECO:0000256" key="1">
    <source>
        <dbReference type="SAM" id="SignalP"/>
    </source>
</evidence>
<comment type="caution">
    <text evidence="2">The sequence shown here is derived from an EMBL/GenBank/DDBJ whole genome shotgun (WGS) entry which is preliminary data.</text>
</comment>
<sequence>MHKTIFLLLIGVAAVSAIVCPKNYCATVNCPNVSCSENQLYKERGSFCGCCPVCLHVLKKGEPCGSLFEMGVPPKVVCDKGLRCSPDTQTCE</sequence>
<protein>
    <submittedName>
        <fullName evidence="2">U35-Nephitoxin-Nsp1a_1</fullName>
    </submittedName>
</protein>
<reference evidence="2" key="1">
    <citation type="submission" date="2020-08" db="EMBL/GenBank/DDBJ databases">
        <title>Multicomponent nature underlies the extraordinary mechanical properties of spider dragline silk.</title>
        <authorList>
            <person name="Kono N."/>
            <person name="Nakamura H."/>
            <person name="Mori M."/>
            <person name="Yoshida Y."/>
            <person name="Ohtoshi R."/>
            <person name="Malay A.D."/>
            <person name="Moran D.A.P."/>
            <person name="Tomita M."/>
            <person name="Numata K."/>
            <person name="Arakawa K."/>
        </authorList>
    </citation>
    <scope>NUCLEOTIDE SEQUENCE</scope>
</reference>
<dbReference type="EMBL" id="BMAW01055204">
    <property type="protein sequence ID" value="GFS99724.1"/>
    <property type="molecule type" value="Genomic_DNA"/>
</dbReference>
<proteinExistence type="predicted"/>
<feature type="chain" id="PRO_5036501280" evidence="1">
    <location>
        <begin position="18"/>
        <end position="92"/>
    </location>
</feature>
<feature type="signal peptide" evidence="1">
    <location>
        <begin position="1"/>
        <end position="17"/>
    </location>
</feature>
<dbReference type="Pfam" id="PF12190">
    <property type="entry name" value="amfpi-1"/>
    <property type="match status" value="1"/>
</dbReference>
<evidence type="ECO:0000313" key="2">
    <source>
        <dbReference type="EMBL" id="GFS99724.1"/>
    </source>
</evidence>
<dbReference type="Gene3D" id="2.10.80.20">
    <property type="match status" value="1"/>
</dbReference>
<accession>A0A8X6TDR4</accession>
<gene>
    <name evidence="2" type="ORF">NPIL_672821</name>
</gene>
<dbReference type="AlphaFoldDB" id="A0A8X6TDR4"/>
<dbReference type="GO" id="GO:0030414">
    <property type="term" value="F:peptidase inhibitor activity"/>
    <property type="evidence" value="ECO:0007669"/>
    <property type="project" value="InterPro"/>
</dbReference>
<evidence type="ECO:0000313" key="3">
    <source>
        <dbReference type="Proteomes" id="UP000887013"/>
    </source>
</evidence>
<organism evidence="2 3">
    <name type="scientific">Nephila pilipes</name>
    <name type="common">Giant wood spider</name>
    <name type="synonym">Nephila maculata</name>
    <dbReference type="NCBI Taxonomy" id="299642"/>
    <lineage>
        <taxon>Eukaryota</taxon>
        <taxon>Metazoa</taxon>
        <taxon>Ecdysozoa</taxon>
        <taxon>Arthropoda</taxon>
        <taxon>Chelicerata</taxon>
        <taxon>Arachnida</taxon>
        <taxon>Araneae</taxon>
        <taxon>Araneomorphae</taxon>
        <taxon>Entelegynae</taxon>
        <taxon>Araneoidea</taxon>
        <taxon>Nephilidae</taxon>
        <taxon>Nephila</taxon>
    </lineage>
</organism>